<keyword evidence="1 8" id="KW-0963">Cytoplasm</keyword>
<dbReference type="GO" id="GO:0005524">
    <property type="term" value="F:ATP binding"/>
    <property type="evidence" value="ECO:0007669"/>
    <property type="project" value="UniProtKB-KW"/>
</dbReference>
<proteinExistence type="inferred from homology"/>
<keyword evidence="6 8" id="KW-0067">ATP-binding</keyword>
<dbReference type="SUPFAM" id="SSF52317">
    <property type="entry name" value="Class I glutamine amidotransferase-like"/>
    <property type="match status" value="1"/>
</dbReference>
<dbReference type="HAMAP" id="MF_00421">
    <property type="entry name" value="PurQ"/>
    <property type="match status" value="1"/>
</dbReference>
<dbReference type="InterPro" id="IPR029062">
    <property type="entry name" value="Class_I_gatase-like"/>
</dbReference>
<evidence type="ECO:0000256" key="7">
    <source>
        <dbReference type="ARBA" id="ARBA00022962"/>
    </source>
</evidence>
<dbReference type="PROSITE" id="PS51273">
    <property type="entry name" value="GATASE_TYPE_1"/>
    <property type="match status" value="1"/>
</dbReference>
<dbReference type="SMART" id="SM01211">
    <property type="entry name" value="GATase_5"/>
    <property type="match status" value="1"/>
</dbReference>
<accession>A0A9Y1BN55</accession>
<evidence type="ECO:0000256" key="5">
    <source>
        <dbReference type="ARBA" id="ARBA00022801"/>
    </source>
</evidence>
<evidence type="ECO:0000256" key="4">
    <source>
        <dbReference type="ARBA" id="ARBA00022755"/>
    </source>
</evidence>
<dbReference type="NCBIfam" id="TIGR01737">
    <property type="entry name" value="FGAM_synth_I"/>
    <property type="match status" value="1"/>
</dbReference>
<reference evidence="9" key="1">
    <citation type="journal article" date="2022" name="Nat. Microbiol.">
        <title>Unique mobile elements and scalable gene flow at the prokaryote-eukaryote boundary revealed by circularized Asgard archaea genomes.</title>
        <authorList>
            <person name="Wu F."/>
            <person name="Speth D.R."/>
            <person name="Philosof A."/>
            <person name="Cremiere A."/>
            <person name="Narayanan A."/>
            <person name="Barco R.A."/>
            <person name="Connon S.A."/>
            <person name="Amend J.P."/>
            <person name="Antoshechkin I.A."/>
            <person name="Orphan V.J."/>
        </authorList>
    </citation>
    <scope>NUCLEOTIDE SEQUENCE</scope>
    <source>
        <strain evidence="9">PM71</strain>
    </source>
</reference>
<organism evidence="9">
    <name type="scientific">Candidatus Heimdallarchaeum aukensis</name>
    <dbReference type="NCBI Taxonomy" id="2876573"/>
    <lineage>
        <taxon>Archaea</taxon>
        <taxon>Promethearchaeati</taxon>
        <taxon>Candidatus Heimdallarchaeota</taxon>
        <taxon>Candidatus Heimdallarchaeia (ex Rinke et al. 2021) (nom. nud.)</taxon>
        <taxon>Candidatus Heimdallarchaeales</taxon>
        <taxon>Candidatus Heimdallarchaeaceae</taxon>
        <taxon>Candidatus Heimdallarchaeum</taxon>
    </lineage>
</organism>
<evidence type="ECO:0000256" key="1">
    <source>
        <dbReference type="ARBA" id="ARBA00022490"/>
    </source>
</evidence>
<evidence type="ECO:0000256" key="6">
    <source>
        <dbReference type="ARBA" id="ARBA00022840"/>
    </source>
</evidence>
<keyword evidence="3 8" id="KW-0547">Nucleotide-binding</keyword>
<dbReference type="InterPro" id="IPR010075">
    <property type="entry name" value="PRibForGlyAmidine_synth_PurQ"/>
</dbReference>
<dbReference type="GO" id="GO:0004359">
    <property type="term" value="F:glutaminase activity"/>
    <property type="evidence" value="ECO:0007669"/>
    <property type="project" value="UniProtKB-EC"/>
</dbReference>
<dbReference type="AlphaFoldDB" id="A0A9Y1BN55"/>
<comment type="function">
    <text evidence="8">Part of the phosphoribosylformylglycinamidine synthase complex involved in the purines biosynthetic pathway. Catalyzes the ATP-dependent conversion of formylglycinamide ribonucleotide (FGAR) and glutamine to yield formylglycinamidine ribonucleotide (FGAM) and glutamate. The FGAM synthase complex is composed of three subunits. PurQ produces an ammonia molecule by converting glutamine to glutamate. PurL transfers the ammonia molecule to FGAR to form FGAM in an ATP-dependent manner. PurS interacts with PurQ and PurL and is thought to assist in the transfer of the ammonia molecule from PurQ to PurL.</text>
</comment>
<comment type="subunit">
    <text evidence="8">Part of the FGAM synthase complex composed of 1 PurL, 1 PurQ and 2 PurS subunits.</text>
</comment>
<dbReference type="EC" id="6.3.5.3" evidence="8"/>
<dbReference type="GO" id="GO:0004642">
    <property type="term" value="F:phosphoribosylformylglycinamidine synthase activity"/>
    <property type="evidence" value="ECO:0007669"/>
    <property type="project" value="UniProtKB-UniRule"/>
</dbReference>
<keyword evidence="4 8" id="KW-0658">Purine biosynthesis</keyword>
<evidence type="ECO:0000256" key="2">
    <source>
        <dbReference type="ARBA" id="ARBA00022598"/>
    </source>
</evidence>
<dbReference type="EC" id="3.5.1.2" evidence="8"/>
<comment type="catalytic activity">
    <reaction evidence="8">
        <text>L-glutamine + H2O = L-glutamate + NH4(+)</text>
        <dbReference type="Rhea" id="RHEA:15889"/>
        <dbReference type="ChEBI" id="CHEBI:15377"/>
        <dbReference type="ChEBI" id="CHEBI:28938"/>
        <dbReference type="ChEBI" id="CHEBI:29985"/>
        <dbReference type="ChEBI" id="CHEBI:58359"/>
        <dbReference type="EC" id="3.5.1.2"/>
    </reaction>
</comment>
<evidence type="ECO:0000256" key="8">
    <source>
        <dbReference type="HAMAP-Rule" id="MF_00421"/>
    </source>
</evidence>
<keyword evidence="7 8" id="KW-0315">Glutamine amidotransferase</keyword>
<comment type="subcellular location">
    <subcellularLocation>
        <location evidence="8">Cytoplasm</location>
    </subcellularLocation>
</comment>
<sequence>MMIMKIGVTKFPGTNNEQDVLRALSSFGVEGVLIYEKDADKLKDLNALIIAGGFSFGDYLRPGVIAAKTAIMQELPKFVEQGNFVIGICNGFQILCETGILPGVLTTNRSTKFVSRWVYVKINKSNSVLLRNSENKIWRIPIAHFDGNYYATNSQIIELKKKNQIALQYCDEKGVISEDSNPNGSVDNIAGITNKEGNVLGLMPHPERASFNYLGSEDGRTIFQNLIEELK</sequence>
<keyword evidence="5 8" id="KW-0378">Hydrolase</keyword>
<dbReference type="PIRSF" id="PIRSF001586">
    <property type="entry name" value="FGAM_synth_I"/>
    <property type="match status" value="1"/>
</dbReference>
<dbReference type="PANTHER" id="PTHR47552">
    <property type="entry name" value="PHOSPHORIBOSYLFORMYLGLYCINAMIDINE SYNTHASE SUBUNIT PURQ"/>
    <property type="match status" value="1"/>
</dbReference>
<dbReference type="GO" id="GO:0006189">
    <property type="term" value="P:'de novo' IMP biosynthetic process"/>
    <property type="evidence" value="ECO:0007669"/>
    <property type="project" value="UniProtKB-UniRule"/>
</dbReference>
<comment type="pathway">
    <text evidence="8">Purine metabolism; IMP biosynthesis via de novo pathway; 5-amino-1-(5-phospho-D-ribosyl)imidazole from N(2)-formyl-N(1)-(5-phospho-D-ribosyl)glycinamide: step 1/2.</text>
</comment>
<dbReference type="Pfam" id="PF13507">
    <property type="entry name" value="GATase_5"/>
    <property type="match status" value="1"/>
</dbReference>
<dbReference type="PANTHER" id="PTHR47552:SF1">
    <property type="entry name" value="PHOSPHORIBOSYLFORMYLGLYCINAMIDINE SYNTHASE SUBUNIT PURQ"/>
    <property type="match status" value="1"/>
</dbReference>
<evidence type="ECO:0000256" key="3">
    <source>
        <dbReference type="ARBA" id="ARBA00022741"/>
    </source>
</evidence>
<gene>
    <name evidence="8 9" type="primary">purQ</name>
    <name evidence="9" type="ORF">K9W45_06545</name>
</gene>
<comment type="catalytic activity">
    <reaction evidence="8">
        <text>N(2)-formyl-N(1)-(5-phospho-beta-D-ribosyl)glycinamide + L-glutamine + ATP + H2O = 2-formamido-N(1)-(5-O-phospho-beta-D-ribosyl)acetamidine + L-glutamate + ADP + phosphate + H(+)</text>
        <dbReference type="Rhea" id="RHEA:17129"/>
        <dbReference type="ChEBI" id="CHEBI:15377"/>
        <dbReference type="ChEBI" id="CHEBI:15378"/>
        <dbReference type="ChEBI" id="CHEBI:29985"/>
        <dbReference type="ChEBI" id="CHEBI:30616"/>
        <dbReference type="ChEBI" id="CHEBI:43474"/>
        <dbReference type="ChEBI" id="CHEBI:58359"/>
        <dbReference type="ChEBI" id="CHEBI:147286"/>
        <dbReference type="ChEBI" id="CHEBI:147287"/>
        <dbReference type="ChEBI" id="CHEBI:456216"/>
        <dbReference type="EC" id="6.3.5.3"/>
    </reaction>
</comment>
<keyword evidence="2 8" id="KW-0436">Ligase</keyword>
<dbReference type="EMBL" id="CP084166">
    <property type="protein sequence ID" value="UJG42113.1"/>
    <property type="molecule type" value="Genomic_DNA"/>
</dbReference>
<feature type="active site" description="Nucleophile" evidence="8">
    <location>
        <position position="89"/>
    </location>
</feature>
<protein>
    <recommendedName>
        <fullName evidence="8">Phosphoribosylformylglycinamidine synthase subunit PurQ</fullName>
        <shortName evidence="8">FGAM synthase</shortName>
        <ecNumber evidence="8">6.3.5.3</ecNumber>
    </recommendedName>
    <alternativeName>
        <fullName evidence="8">Formylglycinamide ribonucleotide amidotransferase subunit I</fullName>
        <shortName evidence="8">FGAR amidotransferase I</shortName>
        <shortName evidence="8">FGAR-AT I</shortName>
    </alternativeName>
    <alternativeName>
        <fullName evidence="8">Glutaminase PurQ</fullName>
        <ecNumber evidence="8">3.5.1.2</ecNumber>
    </alternativeName>
    <alternativeName>
        <fullName evidence="8">Phosphoribosylformylglycinamidine synthase subunit I</fullName>
    </alternativeName>
</protein>
<dbReference type="NCBIfam" id="NF002957">
    <property type="entry name" value="PRK03619.1"/>
    <property type="match status" value="1"/>
</dbReference>
<dbReference type="Gene3D" id="3.40.50.880">
    <property type="match status" value="1"/>
</dbReference>
<feature type="active site" evidence="8">
    <location>
        <position position="207"/>
    </location>
</feature>
<dbReference type="CDD" id="cd01740">
    <property type="entry name" value="GATase1_FGAR_AT"/>
    <property type="match status" value="1"/>
</dbReference>
<dbReference type="GO" id="GO:0005737">
    <property type="term" value="C:cytoplasm"/>
    <property type="evidence" value="ECO:0007669"/>
    <property type="project" value="UniProtKB-SubCell"/>
</dbReference>
<name>A0A9Y1BN55_9ARCH</name>
<feature type="active site" evidence="8">
    <location>
        <position position="205"/>
    </location>
</feature>
<dbReference type="Proteomes" id="UP001201020">
    <property type="component" value="Chromosome"/>
</dbReference>
<evidence type="ECO:0000313" key="9">
    <source>
        <dbReference type="EMBL" id="UJG42113.1"/>
    </source>
</evidence>